<dbReference type="InterPro" id="IPR023346">
    <property type="entry name" value="Lysozyme-like_dom_sf"/>
</dbReference>
<dbReference type="InterPro" id="IPR036950">
    <property type="entry name" value="PBP_transglycosylase"/>
</dbReference>
<keyword evidence="4" id="KW-1003">Cell membrane</keyword>
<evidence type="ECO:0000256" key="6">
    <source>
        <dbReference type="ARBA" id="ARBA00022670"/>
    </source>
</evidence>
<evidence type="ECO:0000256" key="14">
    <source>
        <dbReference type="ARBA" id="ARBA00023316"/>
    </source>
</evidence>
<keyword evidence="18" id="KW-0812">Transmembrane</keyword>
<dbReference type="RefSeq" id="WP_008691430.1">
    <property type="nucleotide sequence ID" value="NZ_GL945391.1"/>
</dbReference>
<evidence type="ECO:0000256" key="16">
    <source>
        <dbReference type="ARBA" id="ARBA00049902"/>
    </source>
</evidence>
<keyword evidence="7" id="KW-0328">Glycosyltransferase</keyword>
<keyword evidence="5" id="KW-0121">Carboxypeptidase</keyword>
<evidence type="ECO:0000313" key="21">
    <source>
        <dbReference type="EMBL" id="EGN67628.1"/>
    </source>
</evidence>
<comment type="similarity">
    <text evidence="3">In the N-terminal section; belongs to the glycosyltransferase 51 family.</text>
</comment>
<evidence type="ECO:0000256" key="5">
    <source>
        <dbReference type="ARBA" id="ARBA00022645"/>
    </source>
</evidence>
<organism evidence="21 22">
    <name type="scientific">Fusobacterium animalis 11_3_2</name>
    <dbReference type="NCBI Taxonomy" id="457403"/>
    <lineage>
        <taxon>Bacteria</taxon>
        <taxon>Fusobacteriati</taxon>
        <taxon>Fusobacteriota</taxon>
        <taxon>Fusobacteriia</taxon>
        <taxon>Fusobacteriales</taxon>
        <taxon>Fusobacteriaceae</taxon>
        <taxon>Fusobacterium</taxon>
    </lineage>
</organism>
<keyword evidence="6" id="KW-0645">Protease</keyword>
<feature type="domain" description="Glycosyl transferase family 51" evidence="20">
    <location>
        <begin position="57"/>
        <end position="231"/>
    </location>
</feature>
<feature type="region of interest" description="Disordered" evidence="17">
    <location>
        <begin position="691"/>
        <end position="752"/>
    </location>
</feature>
<keyword evidence="8" id="KW-0808">Transferase</keyword>
<comment type="caution">
    <text evidence="21">The sequence shown here is derived from an EMBL/GenBank/DDBJ whole genome shotgun (WGS) entry which is preliminary data.</text>
</comment>
<dbReference type="InterPro" id="IPR001460">
    <property type="entry name" value="PCN-bd_Tpept"/>
</dbReference>
<dbReference type="AlphaFoldDB" id="F7KWW1"/>
<dbReference type="Pfam" id="PF00905">
    <property type="entry name" value="Transpeptidase"/>
    <property type="match status" value="1"/>
</dbReference>
<feature type="transmembrane region" description="Helical" evidence="18">
    <location>
        <begin position="7"/>
        <end position="28"/>
    </location>
</feature>
<dbReference type="FunFam" id="1.10.3810.10:FF:000001">
    <property type="entry name" value="Penicillin-binding protein 1A"/>
    <property type="match status" value="1"/>
</dbReference>
<evidence type="ECO:0000256" key="8">
    <source>
        <dbReference type="ARBA" id="ARBA00022679"/>
    </source>
</evidence>
<keyword evidence="18" id="KW-1133">Transmembrane helix</keyword>
<dbReference type="InterPro" id="IPR050396">
    <property type="entry name" value="Glycosyltr_51/Transpeptidase"/>
</dbReference>
<evidence type="ECO:0000256" key="12">
    <source>
        <dbReference type="ARBA" id="ARBA00023136"/>
    </source>
</evidence>
<evidence type="ECO:0000256" key="11">
    <source>
        <dbReference type="ARBA" id="ARBA00022984"/>
    </source>
</evidence>
<dbReference type="GO" id="GO:0030288">
    <property type="term" value="C:outer membrane-bounded periplasmic space"/>
    <property type="evidence" value="ECO:0007669"/>
    <property type="project" value="TreeGrafter"/>
</dbReference>
<comment type="catalytic activity">
    <reaction evidence="15">
        <text>Preferential cleavage: (Ac)2-L-Lys-D-Ala-|-D-Ala. Also transpeptidation of peptidyl-alanyl moieties that are N-acyl substituents of D-alanine.</text>
        <dbReference type="EC" id="3.4.16.4"/>
    </reaction>
</comment>
<evidence type="ECO:0000256" key="7">
    <source>
        <dbReference type="ARBA" id="ARBA00022676"/>
    </source>
</evidence>
<accession>F7KWW1</accession>
<dbReference type="InterPro" id="IPR001264">
    <property type="entry name" value="Glyco_trans_51"/>
</dbReference>
<dbReference type="PANTHER" id="PTHR32282">
    <property type="entry name" value="BINDING PROTEIN TRANSPEPTIDASE, PUTATIVE-RELATED"/>
    <property type="match status" value="1"/>
</dbReference>
<evidence type="ECO:0000256" key="15">
    <source>
        <dbReference type="ARBA" id="ARBA00034000"/>
    </source>
</evidence>
<evidence type="ECO:0000313" key="22">
    <source>
        <dbReference type="Proteomes" id="UP000004160"/>
    </source>
</evidence>
<evidence type="ECO:0000256" key="2">
    <source>
        <dbReference type="ARBA" id="ARBA00007090"/>
    </source>
</evidence>
<sequence>MKKILILLLKIIGALFIVGVIGVFAIIIKYRLELPNMQSMVEDYKPQMATTIYDKNNKVVDTLSVEAREVVKLEDVSPYIKDAFLSIEDKQFYSHHGLNFKGIARAVITTFLKGRATQGGSSITQQLAKNAFLTPEKTFSRKVKEAILTYQIERTYTKDEILERYLNEIYYGSGSYGIKNAAEQYFKKDVKDLNIAESALLAGIPNRPTKYDPNRNLENALHRQRIILKEMYDDGKITKEQYDEALAYKFELENEDNVKNVPVNTSIIYNKRTKNTYKNPELTTIVEDYLAEIYDEEQIYTSGLKIYTTIDLDYQKVAKETFNSYPYFKNKEINGAMITLDPFTGGIVSIVGGKNFKAGNFDRATMARRQLGSSFKPFVYLEALENGFETYSVVVNDFVAFGKWAPKNFDGRYSYNSTLVNSLNLSLNVPAVKLLDAITVDKFKEGIGDNIKLTSEVKDLTAALGSVDSTPVNVAANFSIFVNGGYIVKPNIIREIRDNQDILIYVADIEKTKVFDSVDVSAITAMLKTVVSNGTASRARVVDKTGRPIQQGGKTGTTNEHRTAWFVGITPEYVTVCYIGRDDNKPMYGKMTGGSAVAPMWAKYYQTLINKGLYTPGKFEFLENYLETGDLVKQNIDIYSGLLDGPNSKEFTVRKGRLQVESAAKYKNGIASVFGLDGNVSNGAGIDVSDGMIIDTGSGEGEGTEGSTGEGNVETPNTSTPSTSTGGNTPPVQQNNSNNKDGDSLTNRLLGD</sequence>
<gene>
    <name evidence="21" type="ORF">HMPREF0401_00082</name>
</gene>
<feature type="domain" description="Penicillin-binding protein transpeptidase" evidence="19">
    <location>
        <begin position="336"/>
        <end position="600"/>
    </location>
</feature>
<evidence type="ECO:0000256" key="4">
    <source>
        <dbReference type="ARBA" id="ARBA00022475"/>
    </source>
</evidence>
<evidence type="ECO:0000256" key="1">
    <source>
        <dbReference type="ARBA" id="ARBA00004236"/>
    </source>
</evidence>
<dbReference type="Gene3D" id="3.40.710.10">
    <property type="entry name" value="DD-peptidase/beta-lactamase superfamily"/>
    <property type="match status" value="1"/>
</dbReference>
<dbReference type="EMBL" id="ACUO01000001">
    <property type="protein sequence ID" value="EGN67628.1"/>
    <property type="molecule type" value="Genomic_DNA"/>
</dbReference>
<reference evidence="21" key="1">
    <citation type="submission" date="2011-05" db="EMBL/GenBank/DDBJ databases">
        <title>The Genome Sequence of Fusobacterium sp. 11_3_2.</title>
        <authorList>
            <consortium name="The Broad Institute Genome Sequencing Platform"/>
            <person name="Earl A."/>
            <person name="Ward D."/>
            <person name="Feldgarden M."/>
            <person name="Gevers D."/>
            <person name="Sibley C.D."/>
            <person name="White A.P."/>
            <person name="Crowley S."/>
            <person name="Surette M."/>
            <person name="Strauss J.C."/>
            <person name="Ambrose C.E."/>
            <person name="Allen-Vercoe E."/>
            <person name="Young S.K."/>
            <person name="Zeng Q."/>
            <person name="Gargeya S."/>
            <person name="Fitzgerald M."/>
            <person name="Haas B."/>
            <person name="Abouelleil A."/>
            <person name="Alvarado L."/>
            <person name="Arachchi H.M."/>
            <person name="Berlin A."/>
            <person name="Brown A."/>
            <person name="Chapman S.B."/>
            <person name="Chen Z."/>
            <person name="Dunbar C."/>
            <person name="Freedman E."/>
            <person name="Gearin G."/>
            <person name="Gellesch M."/>
            <person name="Goldberg J."/>
            <person name="Griggs A."/>
            <person name="Gujja S."/>
            <person name="Heiman D."/>
            <person name="Howarth C."/>
            <person name="Larson L."/>
            <person name="Lui A."/>
            <person name="MacDonald P.J.P."/>
            <person name="Mehta T."/>
            <person name="Montmayeur A."/>
            <person name="Murphy C."/>
            <person name="Neiman D."/>
            <person name="Pearson M."/>
            <person name="Priest M."/>
            <person name="Roberts A."/>
            <person name="Saif S."/>
            <person name="Shea T."/>
            <person name="Shenoy N."/>
            <person name="Sisk P."/>
            <person name="Stolte C."/>
            <person name="Sykes S."/>
            <person name="Wortman J."/>
            <person name="Nusbaum C."/>
            <person name="Birren B."/>
        </authorList>
    </citation>
    <scope>NUCLEOTIDE SEQUENCE [LARGE SCALE GENOMIC DNA]</scope>
    <source>
        <strain evidence="21">11_3_2</strain>
    </source>
</reference>
<comment type="subcellular location">
    <subcellularLocation>
        <location evidence="1">Cell membrane</location>
    </subcellularLocation>
</comment>
<dbReference type="GO" id="GO:0008360">
    <property type="term" value="P:regulation of cell shape"/>
    <property type="evidence" value="ECO:0007669"/>
    <property type="project" value="UniProtKB-KW"/>
</dbReference>
<proteinExistence type="inferred from homology"/>
<dbReference type="SUPFAM" id="SSF56601">
    <property type="entry name" value="beta-lactamase/transpeptidase-like"/>
    <property type="match status" value="1"/>
</dbReference>
<comment type="catalytic activity">
    <reaction evidence="16">
        <text>[GlcNAc-(1-&gt;4)-Mur2Ac(oyl-L-Ala-gamma-D-Glu-L-Lys-D-Ala-D-Ala)](n)-di-trans,octa-cis-undecaprenyl diphosphate + beta-D-GlcNAc-(1-&gt;4)-Mur2Ac(oyl-L-Ala-gamma-D-Glu-L-Lys-D-Ala-D-Ala)-di-trans,octa-cis-undecaprenyl diphosphate = [GlcNAc-(1-&gt;4)-Mur2Ac(oyl-L-Ala-gamma-D-Glu-L-Lys-D-Ala-D-Ala)](n+1)-di-trans,octa-cis-undecaprenyl diphosphate + di-trans,octa-cis-undecaprenyl diphosphate + H(+)</text>
        <dbReference type="Rhea" id="RHEA:23708"/>
        <dbReference type="Rhea" id="RHEA-COMP:9602"/>
        <dbReference type="Rhea" id="RHEA-COMP:9603"/>
        <dbReference type="ChEBI" id="CHEBI:15378"/>
        <dbReference type="ChEBI" id="CHEBI:58405"/>
        <dbReference type="ChEBI" id="CHEBI:60033"/>
        <dbReference type="ChEBI" id="CHEBI:78435"/>
        <dbReference type="EC" id="2.4.99.28"/>
    </reaction>
</comment>
<dbReference type="Proteomes" id="UP000004160">
    <property type="component" value="Unassembled WGS sequence"/>
</dbReference>
<dbReference type="GO" id="GO:0008658">
    <property type="term" value="F:penicillin binding"/>
    <property type="evidence" value="ECO:0007669"/>
    <property type="project" value="InterPro"/>
</dbReference>
<dbReference type="Pfam" id="PF00912">
    <property type="entry name" value="Transgly"/>
    <property type="match status" value="1"/>
</dbReference>
<dbReference type="GO" id="GO:0005886">
    <property type="term" value="C:plasma membrane"/>
    <property type="evidence" value="ECO:0007669"/>
    <property type="project" value="UniProtKB-SubCell"/>
</dbReference>
<keyword evidence="10" id="KW-0133">Cell shape</keyword>
<evidence type="ECO:0000256" key="13">
    <source>
        <dbReference type="ARBA" id="ARBA00023268"/>
    </source>
</evidence>
<dbReference type="NCBIfam" id="TIGR02074">
    <property type="entry name" value="PBP_1a_fam"/>
    <property type="match status" value="1"/>
</dbReference>
<name>F7KWW1_9FUSO</name>
<dbReference type="PATRIC" id="fig|457403.8.peg.82"/>
<keyword evidence="11" id="KW-0573">Peptidoglycan synthesis</keyword>
<evidence type="ECO:0000256" key="17">
    <source>
        <dbReference type="SAM" id="MobiDB-lite"/>
    </source>
</evidence>
<dbReference type="GO" id="GO:0071555">
    <property type="term" value="P:cell wall organization"/>
    <property type="evidence" value="ECO:0007669"/>
    <property type="project" value="UniProtKB-KW"/>
</dbReference>
<dbReference type="GO" id="GO:0006508">
    <property type="term" value="P:proteolysis"/>
    <property type="evidence" value="ECO:0007669"/>
    <property type="project" value="UniProtKB-KW"/>
</dbReference>
<dbReference type="PANTHER" id="PTHR32282:SF11">
    <property type="entry name" value="PENICILLIN-BINDING PROTEIN 1B"/>
    <property type="match status" value="1"/>
</dbReference>
<comment type="similarity">
    <text evidence="2">In the C-terminal section; belongs to the transpeptidase family.</text>
</comment>
<keyword evidence="22" id="KW-1185">Reference proteome</keyword>
<evidence type="ECO:0000259" key="20">
    <source>
        <dbReference type="Pfam" id="PF00912"/>
    </source>
</evidence>
<feature type="compositionally biased region" description="Polar residues" evidence="17">
    <location>
        <begin position="732"/>
        <end position="752"/>
    </location>
</feature>
<feature type="compositionally biased region" description="Low complexity" evidence="17">
    <location>
        <begin position="710"/>
        <end position="731"/>
    </location>
</feature>
<dbReference type="Gene3D" id="1.10.3810.10">
    <property type="entry name" value="Biosynthetic peptidoglycan transglycosylase-like"/>
    <property type="match status" value="1"/>
</dbReference>
<protein>
    <submittedName>
        <fullName evidence="21">Penicillin-binding protein, 1A family</fullName>
    </submittedName>
</protein>
<dbReference type="SUPFAM" id="SSF53955">
    <property type="entry name" value="Lysozyme-like"/>
    <property type="match status" value="1"/>
</dbReference>
<keyword evidence="14" id="KW-0961">Cell wall biogenesis/degradation</keyword>
<evidence type="ECO:0000259" key="19">
    <source>
        <dbReference type="Pfam" id="PF00905"/>
    </source>
</evidence>
<dbReference type="InterPro" id="IPR012338">
    <property type="entry name" value="Beta-lactam/transpept-like"/>
</dbReference>
<dbReference type="GO" id="GO:0009252">
    <property type="term" value="P:peptidoglycan biosynthetic process"/>
    <property type="evidence" value="ECO:0007669"/>
    <property type="project" value="UniProtKB-KW"/>
</dbReference>
<dbReference type="FunFam" id="3.40.710.10:FF:000147">
    <property type="entry name" value="1A family penicillin-binding protein"/>
    <property type="match status" value="1"/>
</dbReference>
<evidence type="ECO:0000256" key="10">
    <source>
        <dbReference type="ARBA" id="ARBA00022960"/>
    </source>
</evidence>
<keyword evidence="12 18" id="KW-0472">Membrane</keyword>
<dbReference type="GO" id="GO:0008955">
    <property type="term" value="F:peptidoglycan glycosyltransferase activity"/>
    <property type="evidence" value="ECO:0007669"/>
    <property type="project" value="UniProtKB-EC"/>
</dbReference>
<dbReference type="HOGENOM" id="CLU_006354_2_4_0"/>
<feature type="compositionally biased region" description="Gly residues" evidence="17">
    <location>
        <begin position="698"/>
        <end position="709"/>
    </location>
</feature>
<evidence type="ECO:0000256" key="3">
    <source>
        <dbReference type="ARBA" id="ARBA00007739"/>
    </source>
</evidence>
<dbReference type="GO" id="GO:0009002">
    <property type="term" value="F:serine-type D-Ala-D-Ala carboxypeptidase activity"/>
    <property type="evidence" value="ECO:0007669"/>
    <property type="project" value="UniProtKB-EC"/>
</dbReference>
<keyword evidence="9" id="KW-0378">Hydrolase</keyword>
<evidence type="ECO:0000256" key="18">
    <source>
        <dbReference type="SAM" id="Phobius"/>
    </source>
</evidence>
<keyword evidence="13" id="KW-0511">Multifunctional enzyme</keyword>
<evidence type="ECO:0000256" key="9">
    <source>
        <dbReference type="ARBA" id="ARBA00022801"/>
    </source>
</evidence>